<accession>A0A9D4FCU1</accession>
<protein>
    <submittedName>
        <fullName evidence="1">Uncharacterized protein</fullName>
    </submittedName>
</protein>
<reference evidence="1" key="1">
    <citation type="journal article" date="2019" name="bioRxiv">
        <title>The Genome of the Zebra Mussel, Dreissena polymorpha: A Resource for Invasive Species Research.</title>
        <authorList>
            <person name="McCartney M.A."/>
            <person name="Auch B."/>
            <person name="Kono T."/>
            <person name="Mallez S."/>
            <person name="Zhang Y."/>
            <person name="Obille A."/>
            <person name="Becker A."/>
            <person name="Abrahante J.E."/>
            <person name="Garbe J."/>
            <person name="Badalamenti J.P."/>
            <person name="Herman A."/>
            <person name="Mangelson H."/>
            <person name="Liachko I."/>
            <person name="Sullivan S."/>
            <person name="Sone E.D."/>
            <person name="Koren S."/>
            <person name="Silverstein K.A.T."/>
            <person name="Beckman K.B."/>
            <person name="Gohl D.M."/>
        </authorList>
    </citation>
    <scope>NUCLEOTIDE SEQUENCE</scope>
    <source>
        <strain evidence="1">Duluth1</strain>
        <tissue evidence="1">Whole animal</tissue>
    </source>
</reference>
<evidence type="ECO:0000313" key="1">
    <source>
        <dbReference type="EMBL" id="KAH3795942.1"/>
    </source>
</evidence>
<dbReference type="EMBL" id="JAIWYP010000007">
    <property type="protein sequence ID" value="KAH3795942.1"/>
    <property type="molecule type" value="Genomic_DNA"/>
</dbReference>
<dbReference type="AlphaFoldDB" id="A0A9D4FCU1"/>
<proteinExistence type="predicted"/>
<name>A0A9D4FCU1_DREPO</name>
<dbReference type="Proteomes" id="UP000828390">
    <property type="component" value="Unassembled WGS sequence"/>
</dbReference>
<gene>
    <name evidence="1" type="ORF">DPMN_149504</name>
</gene>
<sequence>MQQRAGFHLSLCIAQYWREARRNNCSRNVELTSGLHEFFNEQIVASGSTQTSKTDARVERFYRTCITSNGFSCITAINKNV</sequence>
<keyword evidence="2" id="KW-1185">Reference proteome</keyword>
<evidence type="ECO:0000313" key="2">
    <source>
        <dbReference type="Proteomes" id="UP000828390"/>
    </source>
</evidence>
<comment type="caution">
    <text evidence="1">The sequence shown here is derived from an EMBL/GenBank/DDBJ whole genome shotgun (WGS) entry which is preliminary data.</text>
</comment>
<organism evidence="1 2">
    <name type="scientific">Dreissena polymorpha</name>
    <name type="common">Zebra mussel</name>
    <name type="synonym">Mytilus polymorpha</name>
    <dbReference type="NCBI Taxonomy" id="45954"/>
    <lineage>
        <taxon>Eukaryota</taxon>
        <taxon>Metazoa</taxon>
        <taxon>Spiralia</taxon>
        <taxon>Lophotrochozoa</taxon>
        <taxon>Mollusca</taxon>
        <taxon>Bivalvia</taxon>
        <taxon>Autobranchia</taxon>
        <taxon>Heteroconchia</taxon>
        <taxon>Euheterodonta</taxon>
        <taxon>Imparidentia</taxon>
        <taxon>Neoheterodontei</taxon>
        <taxon>Myida</taxon>
        <taxon>Dreissenoidea</taxon>
        <taxon>Dreissenidae</taxon>
        <taxon>Dreissena</taxon>
    </lineage>
</organism>
<reference evidence="1" key="2">
    <citation type="submission" date="2020-11" db="EMBL/GenBank/DDBJ databases">
        <authorList>
            <person name="McCartney M.A."/>
            <person name="Auch B."/>
            <person name="Kono T."/>
            <person name="Mallez S."/>
            <person name="Becker A."/>
            <person name="Gohl D.M."/>
            <person name="Silverstein K.A.T."/>
            <person name="Koren S."/>
            <person name="Bechman K.B."/>
            <person name="Herman A."/>
            <person name="Abrahante J.E."/>
            <person name="Garbe J."/>
        </authorList>
    </citation>
    <scope>NUCLEOTIDE SEQUENCE</scope>
    <source>
        <strain evidence="1">Duluth1</strain>
        <tissue evidence="1">Whole animal</tissue>
    </source>
</reference>